<feature type="transmembrane region" description="Helical" evidence="1">
    <location>
        <begin position="1284"/>
        <end position="1306"/>
    </location>
</feature>
<evidence type="ECO:0000313" key="5">
    <source>
        <dbReference type="Proteomes" id="UP000291289"/>
    </source>
</evidence>
<protein>
    <recommendedName>
        <fullName evidence="3">Ig-like domain-containing protein</fullName>
    </recommendedName>
</protein>
<organism evidence="4 5">
    <name type="scientific">Alloscardovia theropitheci</name>
    <dbReference type="NCBI Taxonomy" id="2496842"/>
    <lineage>
        <taxon>Bacteria</taxon>
        <taxon>Bacillati</taxon>
        <taxon>Actinomycetota</taxon>
        <taxon>Actinomycetes</taxon>
        <taxon>Bifidobacteriales</taxon>
        <taxon>Bifidobacteriaceae</taxon>
        <taxon>Alloscardovia</taxon>
    </lineage>
</organism>
<keyword evidence="5" id="KW-1185">Reference proteome</keyword>
<evidence type="ECO:0000259" key="3">
    <source>
        <dbReference type="Pfam" id="PF13750"/>
    </source>
</evidence>
<dbReference type="Pfam" id="PF13750">
    <property type="entry name" value="Big_3_3"/>
    <property type="match status" value="1"/>
</dbReference>
<gene>
    <name evidence="4" type="ORF">EJ419_01050</name>
</gene>
<dbReference type="Proteomes" id="UP000291289">
    <property type="component" value="Unassembled WGS sequence"/>
</dbReference>
<dbReference type="InterPro" id="IPR022038">
    <property type="entry name" value="Ig-like_bact"/>
</dbReference>
<keyword evidence="2" id="KW-0732">Signal</keyword>
<dbReference type="Gene3D" id="2.60.40.10">
    <property type="entry name" value="Immunoglobulins"/>
    <property type="match status" value="2"/>
</dbReference>
<evidence type="ECO:0000313" key="4">
    <source>
        <dbReference type="EMBL" id="TCD55007.1"/>
    </source>
</evidence>
<dbReference type="CDD" id="cd00146">
    <property type="entry name" value="PKD"/>
    <property type="match status" value="1"/>
</dbReference>
<feature type="chain" id="PRO_5039530562" description="Ig-like domain-containing protein" evidence="2">
    <location>
        <begin position="31"/>
        <end position="1320"/>
    </location>
</feature>
<reference evidence="4 5" key="1">
    <citation type="submission" date="2018-12" db="EMBL/GenBank/DDBJ databases">
        <title>Alloscrdovia theropitheci sp. nov: a novel taxon from the feces of the bleeding-herat monkey (Theropithecus geleda).</title>
        <authorList>
            <person name="Modesto M."/>
        </authorList>
    </citation>
    <scope>NUCLEOTIDE SEQUENCE [LARGE SCALE GENOMIC DNA]</scope>
    <source>
        <strain evidence="4 5">GLDI4/2</strain>
    </source>
</reference>
<keyword evidence="1" id="KW-1133">Transmembrane helix</keyword>
<dbReference type="InterPro" id="IPR013783">
    <property type="entry name" value="Ig-like_fold"/>
</dbReference>
<accession>A0A4R0QWZ6</accession>
<evidence type="ECO:0000256" key="2">
    <source>
        <dbReference type="SAM" id="SignalP"/>
    </source>
</evidence>
<dbReference type="EMBL" id="RXLP01000002">
    <property type="protein sequence ID" value="TCD55007.1"/>
    <property type="molecule type" value="Genomic_DNA"/>
</dbReference>
<keyword evidence="1" id="KW-0472">Membrane</keyword>
<name>A0A4R0QWZ6_9BIFI</name>
<feature type="signal peptide" evidence="2">
    <location>
        <begin position="1"/>
        <end position="30"/>
    </location>
</feature>
<dbReference type="GO" id="GO:0005975">
    <property type="term" value="P:carbohydrate metabolic process"/>
    <property type="evidence" value="ECO:0007669"/>
    <property type="project" value="UniProtKB-ARBA"/>
</dbReference>
<sequence length="1320" mass="145292">MRGREMKRQTIIRMVCAVVLSVLCASGVAAVMSQNHSHNQNAYAAETTTTVDPSAGKSTAGNDSAALFTGASIKPSDDWIFSQDNHADAYYVGQKTTLSLNRARGVANTINDIYYYVDSTAPTYTLAKKQGRNFSFDITSGAVDTRDIRLIVLYSDGRFDNLSLHDVPNSGDLPAHIITGTDGAQLIVTYDNGSEQIVNLNQKGNLPILGHVTKVRFTIPNLIQRVEAAKDYINAHNINALPLFLNKARQSRGEITRETTVNTANNSIDVPQLVDEFNSSEDSITLRPTPGFSPIRGALTAVNGNDDEDMSVDTYVKAGKLDVTNVSFDGIGSDHSTKVWDGTTTHFFTTIRQIKLKISAQSTEPADAQGVKPKLPEGTSIQVNFPAVYFPNERPERVPSQSVVIGKDGTATIDFPREGVYKVKDITLTYRDANGNKQTRPIMDFIDATDNFKKDNLEEIVWMKSLEIDENPQIQIVNNNGSENTNEYHKNDVKFRIIIKDRWLEYFKYLNESEVSEALKITRDGKPVDNKNLTFANSEWKQTSPGVYTSNIFSLGEYTKSKDNKPAEGRYDISVNYKKHTGTRNNIVIDYTAPQAGKVTVATDNPQATKPQEKTNKSTKDKWLVSSSHLRLTISDIKDATSGVDKDKLALVRADGSEYPGYTLTKSDDGSSVSFDIDDNNGVVKLDEIYLRLEDKAGNEDHSHSLAELAQGKSDVYGFKGVLVDTTAPEMSVSYDNNDVRNEKYYKAHRHGTVTINESNFSLMRDLSDDDDVVVARKDGNVSSTVKLSDFKQNDGNGPWIAQFDASSDGNWIVDAQYKDAAGNAAQSAHDEFVVDTIAPVLSVTFDNNNVINGKYFNASRVATISQVERNFSTEDTKVNTTWAMNAQSGVTAGPAAGSWNQSGDSATYSTSVSFTSDGRYTMTVTATDLAGNAASNTIEVGEFIIDTTKPTIDFANIQDKTAYNGKVAPQILFNDTNFNASKTSFTLKAVRHENVSKVTSFADSITAQSRQVSFADFAREVDSDDVYTLTARMTDEAENVTEKSITFSVNRFGSTYALSQDTAKIRGKFVKKTGNVVIDEINVSGLETDKTKVVIAHDSASRILNTSEYSGVATDDKGWSRTRYTIPAQNFEDDGYYRVIVSSVDKAGNVSENTMDKKDESRTHAVNINFAVDNTKPSASVIGAQSHAVFYSADGRTLTVQAQDNLKLSKVALRVDGKTVGQWTGDELVASPATYKLDSDAKDHDIQLTAYDEAGNRTIVSYDDMAVATSWWQYMREHAVMTLIIMFVGAAALILLMLIALALVIRHRRTQYRRNPFNH</sequence>
<dbReference type="OrthoDB" id="3193440at2"/>
<evidence type="ECO:0000256" key="1">
    <source>
        <dbReference type="SAM" id="Phobius"/>
    </source>
</evidence>
<keyword evidence="1" id="KW-0812">Transmembrane</keyword>
<comment type="caution">
    <text evidence="4">The sequence shown here is derived from an EMBL/GenBank/DDBJ whole genome shotgun (WGS) entry which is preliminary data.</text>
</comment>
<feature type="domain" description="Ig-like" evidence="3">
    <location>
        <begin position="909"/>
        <end position="1049"/>
    </location>
</feature>
<proteinExistence type="predicted"/>